<dbReference type="Proteomes" id="UP000310314">
    <property type="component" value="Unassembled WGS sequence"/>
</dbReference>
<reference evidence="1 2" key="1">
    <citation type="submission" date="2019-05" db="EMBL/GenBank/DDBJ databases">
        <authorList>
            <person name="Zhang J.-Y."/>
            <person name="Feg X."/>
            <person name="Du Z.-J."/>
        </authorList>
    </citation>
    <scope>NUCLEOTIDE SEQUENCE [LARGE SCALE GENOMIC DNA]</scope>
    <source>
        <strain evidence="1 2">RZ26</strain>
    </source>
</reference>
<proteinExistence type="predicted"/>
<protein>
    <recommendedName>
        <fullName evidence="3">Endonuclease/Exonuclease/phosphatase family protein</fullName>
    </recommendedName>
</protein>
<gene>
    <name evidence="1" type="ORF">FEE95_14435</name>
</gene>
<dbReference type="OrthoDB" id="1398885at2"/>
<evidence type="ECO:0000313" key="2">
    <source>
        <dbReference type="Proteomes" id="UP000310314"/>
    </source>
</evidence>
<evidence type="ECO:0000313" key="1">
    <source>
        <dbReference type="EMBL" id="TMM55847.1"/>
    </source>
</evidence>
<dbReference type="Gene3D" id="3.60.10.10">
    <property type="entry name" value="Endonuclease/exonuclease/phosphatase"/>
    <property type="match status" value="1"/>
</dbReference>
<accession>A0A5S3QF10</accession>
<name>A0A5S3QF10_9FLAO</name>
<dbReference type="AlphaFoldDB" id="A0A5S3QF10"/>
<evidence type="ECO:0008006" key="3">
    <source>
        <dbReference type="Google" id="ProtNLM"/>
    </source>
</evidence>
<dbReference type="EMBL" id="VATY01000003">
    <property type="protein sequence ID" value="TMM55847.1"/>
    <property type="molecule type" value="Genomic_DNA"/>
</dbReference>
<sequence>MKIATFNIQNLFHRHTEMVELEYEIKSEIWKEEFEILMLKAERTEENYIRMRELANLLGFHSTSYEPYLSMLNFDGSLHVKSSMKVMETRASYMTDWNGWTKLRSVPISKNSIINKAKVISEVDPDIILMQQVENRESLIQFHNSFFKENQSSNYEEIMHLQGNDGKGLGMGILLKKGYHLKSLKSFSNERDTDGSLLFNTDFQQYKIKTPENKTLYLLCCQLEGENASDTLRKKQAKKVAEVYTDLLSKGIENIVIAGTLNAPSYADCISPIMESGVSDVVKHQSFDVMADSGKDAGYYRMGAYRMGVNIKQKDYLLVSPILYDKINTCGMNRKGMWPLNKPEWETYETVEKEKDAASDHPLLWADFKLEDSIRLYKKSA</sequence>
<comment type="caution">
    <text evidence="1">The sequence shown here is derived from an EMBL/GenBank/DDBJ whole genome shotgun (WGS) entry which is preliminary data.</text>
</comment>
<dbReference type="SUPFAM" id="SSF56219">
    <property type="entry name" value="DNase I-like"/>
    <property type="match status" value="1"/>
</dbReference>
<dbReference type="InterPro" id="IPR036691">
    <property type="entry name" value="Endo/exonu/phosph_ase_sf"/>
</dbReference>
<keyword evidence="2" id="KW-1185">Reference proteome</keyword>
<dbReference type="RefSeq" id="WP_138658716.1">
    <property type="nucleotide sequence ID" value="NZ_VATY01000003.1"/>
</dbReference>
<organism evidence="1 2">
    <name type="scientific">Maribacter algarum</name>
    <name type="common">ex Zhang et al. 2020</name>
    <dbReference type="NCBI Taxonomy" id="2578118"/>
    <lineage>
        <taxon>Bacteria</taxon>
        <taxon>Pseudomonadati</taxon>
        <taxon>Bacteroidota</taxon>
        <taxon>Flavobacteriia</taxon>
        <taxon>Flavobacteriales</taxon>
        <taxon>Flavobacteriaceae</taxon>
        <taxon>Maribacter</taxon>
    </lineage>
</organism>